<evidence type="ECO:0000256" key="3">
    <source>
        <dbReference type="ARBA" id="ARBA00010617"/>
    </source>
</evidence>
<evidence type="ECO:0000256" key="10">
    <source>
        <dbReference type="ARBA" id="ARBA00023033"/>
    </source>
</evidence>
<name>A0A9P6ZZF0_9AGAM</name>
<dbReference type="GO" id="GO:0004497">
    <property type="term" value="F:monooxygenase activity"/>
    <property type="evidence" value="ECO:0007669"/>
    <property type="project" value="UniProtKB-KW"/>
</dbReference>
<keyword evidence="11" id="KW-0472">Membrane</keyword>
<evidence type="ECO:0000256" key="11">
    <source>
        <dbReference type="ARBA" id="ARBA00023136"/>
    </source>
</evidence>
<comment type="subcellular location">
    <subcellularLocation>
        <location evidence="2">Membrane</location>
        <topology evidence="2">Single-pass membrane protein</topology>
    </subcellularLocation>
</comment>
<dbReference type="PANTHER" id="PTHR46300:SF2">
    <property type="entry name" value="CYTOCHROME P450 MONOOXYGENASE ALNH-RELATED"/>
    <property type="match status" value="1"/>
</dbReference>
<dbReference type="AlphaFoldDB" id="A0A9P6ZZF0"/>
<comment type="cofactor">
    <cofactor evidence="1">
        <name>heme</name>
        <dbReference type="ChEBI" id="CHEBI:30413"/>
    </cofactor>
</comment>
<dbReference type="GO" id="GO:0016705">
    <property type="term" value="F:oxidoreductase activity, acting on paired donors, with incorporation or reduction of molecular oxygen"/>
    <property type="evidence" value="ECO:0007669"/>
    <property type="project" value="InterPro"/>
</dbReference>
<keyword evidence="13" id="KW-1185">Reference proteome</keyword>
<dbReference type="PANTHER" id="PTHR46300">
    <property type="entry name" value="P450, PUTATIVE (EUROFUNG)-RELATED-RELATED"/>
    <property type="match status" value="1"/>
</dbReference>
<evidence type="ECO:0000256" key="5">
    <source>
        <dbReference type="ARBA" id="ARBA00022692"/>
    </source>
</evidence>
<evidence type="ECO:0000256" key="1">
    <source>
        <dbReference type="ARBA" id="ARBA00001971"/>
    </source>
</evidence>
<evidence type="ECO:0000256" key="9">
    <source>
        <dbReference type="ARBA" id="ARBA00023004"/>
    </source>
</evidence>
<evidence type="ECO:0000313" key="12">
    <source>
        <dbReference type="EMBL" id="KAG1779635.1"/>
    </source>
</evidence>
<dbReference type="InterPro" id="IPR036396">
    <property type="entry name" value="Cyt_P450_sf"/>
</dbReference>
<protein>
    <submittedName>
        <fullName evidence="12">Uncharacterized protein</fullName>
    </submittedName>
</protein>
<gene>
    <name evidence="12" type="ORF">EV702DRAFT_79580</name>
</gene>
<evidence type="ECO:0000256" key="2">
    <source>
        <dbReference type="ARBA" id="ARBA00004167"/>
    </source>
</evidence>
<dbReference type="Gene3D" id="1.10.630.10">
    <property type="entry name" value="Cytochrome P450"/>
    <property type="match status" value="1"/>
</dbReference>
<evidence type="ECO:0000256" key="4">
    <source>
        <dbReference type="ARBA" id="ARBA00022617"/>
    </source>
</evidence>
<organism evidence="12 13">
    <name type="scientific">Suillus placidus</name>
    <dbReference type="NCBI Taxonomy" id="48579"/>
    <lineage>
        <taxon>Eukaryota</taxon>
        <taxon>Fungi</taxon>
        <taxon>Dikarya</taxon>
        <taxon>Basidiomycota</taxon>
        <taxon>Agaricomycotina</taxon>
        <taxon>Agaricomycetes</taxon>
        <taxon>Agaricomycetidae</taxon>
        <taxon>Boletales</taxon>
        <taxon>Suillineae</taxon>
        <taxon>Suillaceae</taxon>
        <taxon>Suillus</taxon>
    </lineage>
</organism>
<evidence type="ECO:0000256" key="8">
    <source>
        <dbReference type="ARBA" id="ARBA00023002"/>
    </source>
</evidence>
<sequence>MPRGLKSRPVLSFRVYNRQFIVLSSLQAATELLDARATTYSDRPKIWMIEFAKRNLNPFDISFNHPYFKAYRTVLKNSLSTRTIQNYQSVQTEECRVLLDGLHKNPDRFADHIRSICE</sequence>
<comment type="similarity">
    <text evidence="3">Belongs to the cytochrome P450 family.</text>
</comment>
<proteinExistence type="inferred from homology"/>
<evidence type="ECO:0000313" key="13">
    <source>
        <dbReference type="Proteomes" id="UP000714275"/>
    </source>
</evidence>
<keyword evidence="7" id="KW-1133">Transmembrane helix</keyword>
<dbReference type="OrthoDB" id="1055148at2759"/>
<keyword evidence="5" id="KW-0812">Transmembrane</keyword>
<dbReference type="EMBL" id="JABBWD010000011">
    <property type="protein sequence ID" value="KAG1779635.1"/>
    <property type="molecule type" value="Genomic_DNA"/>
</dbReference>
<keyword evidence="8" id="KW-0560">Oxidoreductase</keyword>
<comment type="caution">
    <text evidence="12">The sequence shown here is derived from an EMBL/GenBank/DDBJ whole genome shotgun (WGS) entry which is preliminary data.</text>
</comment>
<keyword evidence="4" id="KW-0349">Heme</keyword>
<reference evidence="12" key="1">
    <citation type="journal article" date="2020" name="New Phytol.">
        <title>Comparative genomics reveals dynamic genome evolution in host specialist ectomycorrhizal fungi.</title>
        <authorList>
            <person name="Lofgren L.A."/>
            <person name="Nguyen N.H."/>
            <person name="Vilgalys R."/>
            <person name="Ruytinx J."/>
            <person name="Liao H.L."/>
            <person name="Branco S."/>
            <person name="Kuo A."/>
            <person name="LaButti K."/>
            <person name="Lipzen A."/>
            <person name="Andreopoulos W."/>
            <person name="Pangilinan J."/>
            <person name="Riley R."/>
            <person name="Hundley H."/>
            <person name="Na H."/>
            <person name="Barry K."/>
            <person name="Grigoriev I.V."/>
            <person name="Stajich J.E."/>
            <person name="Kennedy P.G."/>
        </authorList>
    </citation>
    <scope>NUCLEOTIDE SEQUENCE</scope>
    <source>
        <strain evidence="12">DOB743</strain>
    </source>
</reference>
<keyword evidence="6" id="KW-0479">Metal-binding</keyword>
<dbReference type="SUPFAM" id="SSF48264">
    <property type="entry name" value="Cytochrome P450"/>
    <property type="match status" value="1"/>
</dbReference>
<evidence type="ECO:0000256" key="7">
    <source>
        <dbReference type="ARBA" id="ARBA00022989"/>
    </source>
</evidence>
<dbReference type="Proteomes" id="UP000714275">
    <property type="component" value="Unassembled WGS sequence"/>
</dbReference>
<dbReference type="InterPro" id="IPR050364">
    <property type="entry name" value="Cytochrome_P450_fung"/>
</dbReference>
<keyword evidence="10" id="KW-0503">Monooxygenase</keyword>
<keyword evidence="9" id="KW-0408">Iron</keyword>
<dbReference type="GO" id="GO:0016020">
    <property type="term" value="C:membrane"/>
    <property type="evidence" value="ECO:0007669"/>
    <property type="project" value="UniProtKB-SubCell"/>
</dbReference>
<dbReference type="GO" id="GO:0005506">
    <property type="term" value="F:iron ion binding"/>
    <property type="evidence" value="ECO:0007669"/>
    <property type="project" value="InterPro"/>
</dbReference>
<accession>A0A9P6ZZF0</accession>
<dbReference type="GO" id="GO:0020037">
    <property type="term" value="F:heme binding"/>
    <property type="evidence" value="ECO:0007669"/>
    <property type="project" value="InterPro"/>
</dbReference>
<evidence type="ECO:0000256" key="6">
    <source>
        <dbReference type="ARBA" id="ARBA00022723"/>
    </source>
</evidence>